<accession>A0ABT1Q7C2</accession>
<dbReference type="InterPro" id="IPR008920">
    <property type="entry name" value="TF_FadR/GntR_C"/>
</dbReference>
<dbReference type="PANTHER" id="PTHR43537">
    <property type="entry name" value="TRANSCRIPTIONAL REGULATOR, GNTR FAMILY"/>
    <property type="match status" value="1"/>
</dbReference>
<reference evidence="5 6" key="1">
    <citation type="submission" date="2022-07" db="EMBL/GenBank/DDBJ databases">
        <title>Degradation activity of malathion, p-nitrophenol and potential low-temperature adaptation strategy of Rhodococcus sp. FXJ9.536.</title>
        <authorList>
            <person name="Huang J."/>
            <person name="Huang Y."/>
        </authorList>
    </citation>
    <scope>NUCLEOTIDE SEQUENCE [LARGE SCALE GENOMIC DNA]</scope>
    <source>
        <strain evidence="5 6">FXJ9.536</strain>
    </source>
</reference>
<dbReference type="SMART" id="SM00895">
    <property type="entry name" value="FCD"/>
    <property type="match status" value="1"/>
</dbReference>
<evidence type="ECO:0000313" key="6">
    <source>
        <dbReference type="Proteomes" id="UP001524501"/>
    </source>
</evidence>
<keyword evidence="6" id="KW-1185">Reference proteome</keyword>
<evidence type="ECO:0000259" key="4">
    <source>
        <dbReference type="PROSITE" id="PS50949"/>
    </source>
</evidence>
<dbReference type="CDD" id="cd07377">
    <property type="entry name" value="WHTH_GntR"/>
    <property type="match status" value="1"/>
</dbReference>
<evidence type="ECO:0000256" key="1">
    <source>
        <dbReference type="ARBA" id="ARBA00023015"/>
    </source>
</evidence>
<keyword evidence="2" id="KW-0238">DNA-binding</keyword>
<dbReference type="RefSeq" id="WP_255964978.1">
    <property type="nucleotide sequence ID" value="NZ_JANFQF010000001.1"/>
</dbReference>
<name>A0ABT1Q7C2_9NOCA</name>
<proteinExistence type="predicted"/>
<keyword evidence="1" id="KW-0805">Transcription regulation</keyword>
<keyword evidence="3" id="KW-0804">Transcription</keyword>
<dbReference type="Pfam" id="PF07729">
    <property type="entry name" value="FCD"/>
    <property type="match status" value="1"/>
</dbReference>
<sequence length="225" mass="24212">MTSTTDPTSVSMADRAYSELHSAILDGRLPPGTPLSVPALAGRLGISRSPVREAVQRLIHEGLATHVLHRGAEVVRVDPVELLDIYRVKAPLEGLAARLATTRMTGTDVEALRAQLGEQDATLDTGAEASEFIRLDMEFHRRIRTAAGSDTLVRTLAQFDSRTHLAVPNLWSDDAAAALSVAEHHEIFRGLESGDPESAERAAVAHATCVRVRLSRLHGVPVDGP</sequence>
<comment type="caution">
    <text evidence="5">The sequence shown here is derived from an EMBL/GenBank/DDBJ whole genome shotgun (WGS) entry which is preliminary data.</text>
</comment>
<dbReference type="InterPro" id="IPR011711">
    <property type="entry name" value="GntR_C"/>
</dbReference>
<gene>
    <name evidence="5" type="ORF">NOF53_00310</name>
</gene>
<organism evidence="5 6">
    <name type="scientific">Rhodococcus tibetensis</name>
    <dbReference type="NCBI Taxonomy" id="2965064"/>
    <lineage>
        <taxon>Bacteria</taxon>
        <taxon>Bacillati</taxon>
        <taxon>Actinomycetota</taxon>
        <taxon>Actinomycetes</taxon>
        <taxon>Mycobacteriales</taxon>
        <taxon>Nocardiaceae</taxon>
        <taxon>Rhodococcus</taxon>
    </lineage>
</organism>
<dbReference type="SUPFAM" id="SSF46785">
    <property type="entry name" value="Winged helix' DNA-binding domain"/>
    <property type="match status" value="1"/>
</dbReference>
<dbReference type="InterPro" id="IPR036390">
    <property type="entry name" value="WH_DNA-bd_sf"/>
</dbReference>
<dbReference type="Proteomes" id="UP001524501">
    <property type="component" value="Unassembled WGS sequence"/>
</dbReference>
<evidence type="ECO:0000313" key="5">
    <source>
        <dbReference type="EMBL" id="MCQ4117628.1"/>
    </source>
</evidence>
<protein>
    <submittedName>
        <fullName evidence="5">GntR family transcriptional regulator</fullName>
    </submittedName>
</protein>
<dbReference type="PROSITE" id="PS50949">
    <property type="entry name" value="HTH_GNTR"/>
    <property type="match status" value="1"/>
</dbReference>
<dbReference type="InterPro" id="IPR000524">
    <property type="entry name" value="Tscrpt_reg_HTH_GntR"/>
</dbReference>
<dbReference type="Gene3D" id="1.10.10.10">
    <property type="entry name" value="Winged helix-like DNA-binding domain superfamily/Winged helix DNA-binding domain"/>
    <property type="match status" value="1"/>
</dbReference>
<dbReference type="SMART" id="SM00345">
    <property type="entry name" value="HTH_GNTR"/>
    <property type="match status" value="1"/>
</dbReference>
<evidence type="ECO:0000256" key="2">
    <source>
        <dbReference type="ARBA" id="ARBA00023125"/>
    </source>
</evidence>
<dbReference type="EMBL" id="JANFQF010000001">
    <property type="protein sequence ID" value="MCQ4117628.1"/>
    <property type="molecule type" value="Genomic_DNA"/>
</dbReference>
<feature type="domain" description="HTH gntR-type" evidence="4">
    <location>
        <begin position="10"/>
        <end position="77"/>
    </location>
</feature>
<dbReference type="InterPro" id="IPR036388">
    <property type="entry name" value="WH-like_DNA-bd_sf"/>
</dbReference>
<dbReference type="Pfam" id="PF00392">
    <property type="entry name" value="GntR"/>
    <property type="match status" value="1"/>
</dbReference>
<dbReference type="SUPFAM" id="SSF48008">
    <property type="entry name" value="GntR ligand-binding domain-like"/>
    <property type="match status" value="1"/>
</dbReference>
<evidence type="ECO:0000256" key="3">
    <source>
        <dbReference type="ARBA" id="ARBA00023163"/>
    </source>
</evidence>
<dbReference type="Gene3D" id="1.20.120.530">
    <property type="entry name" value="GntR ligand-binding domain-like"/>
    <property type="match status" value="1"/>
</dbReference>
<dbReference type="PANTHER" id="PTHR43537:SF49">
    <property type="entry name" value="TRANSCRIPTIONAL REGULATORY PROTEIN"/>
    <property type="match status" value="1"/>
</dbReference>